<keyword evidence="1" id="KW-1133">Transmembrane helix</keyword>
<evidence type="ECO:0000256" key="1">
    <source>
        <dbReference type="SAM" id="Phobius"/>
    </source>
</evidence>
<dbReference type="EMBL" id="FORR01000001">
    <property type="protein sequence ID" value="SFI68190.1"/>
    <property type="molecule type" value="Genomic_DNA"/>
</dbReference>
<dbReference type="STRING" id="46223.SAMN05421852_101356"/>
<keyword evidence="3" id="KW-1185">Reference proteome</keyword>
<keyword evidence="1" id="KW-0812">Transmembrane</keyword>
<dbReference type="RefSeq" id="WP_093227409.1">
    <property type="nucleotide sequence ID" value="NZ_FORR01000001.1"/>
</dbReference>
<feature type="transmembrane region" description="Helical" evidence="1">
    <location>
        <begin position="70"/>
        <end position="91"/>
    </location>
</feature>
<organism evidence="2 3">
    <name type="scientific">Thermoflavimicrobium dichotomicum</name>
    <dbReference type="NCBI Taxonomy" id="46223"/>
    <lineage>
        <taxon>Bacteria</taxon>
        <taxon>Bacillati</taxon>
        <taxon>Bacillota</taxon>
        <taxon>Bacilli</taxon>
        <taxon>Bacillales</taxon>
        <taxon>Thermoactinomycetaceae</taxon>
        <taxon>Thermoflavimicrobium</taxon>
    </lineage>
</organism>
<dbReference type="AlphaFoldDB" id="A0A1I3K787"/>
<evidence type="ECO:0000313" key="3">
    <source>
        <dbReference type="Proteomes" id="UP000199545"/>
    </source>
</evidence>
<dbReference type="Pfam" id="PF18895">
    <property type="entry name" value="T4SS_pilin"/>
    <property type="match status" value="1"/>
</dbReference>
<gene>
    <name evidence="2" type="ORF">SAMN05421852_101356</name>
</gene>
<evidence type="ECO:0000313" key="2">
    <source>
        <dbReference type="EMBL" id="SFI68190.1"/>
    </source>
</evidence>
<protein>
    <submittedName>
        <fullName evidence="2">TrbC/VIRB2 family protein</fullName>
    </submittedName>
</protein>
<feature type="transmembrane region" description="Helical" evidence="1">
    <location>
        <begin position="39"/>
        <end position="58"/>
    </location>
</feature>
<dbReference type="OrthoDB" id="9894975at2"/>
<name>A0A1I3K787_9BACL</name>
<accession>A0A1I3K787</accession>
<proteinExistence type="predicted"/>
<dbReference type="Proteomes" id="UP000199545">
    <property type="component" value="Unassembled WGS sequence"/>
</dbReference>
<reference evidence="2 3" key="1">
    <citation type="submission" date="2016-10" db="EMBL/GenBank/DDBJ databases">
        <authorList>
            <person name="de Groot N.N."/>
        </authorList>
    </citation>
    <scope>NUCLEOTIDE SEQUENCE [LARGE SCALE GENOMIC DNA]</scope>
    <source>
        <strain evidence="2 3">DSM 44778</strain>
    </source>
</reference>
<keyword evidence="1" id="KW-0472">Membrane</keyword>
<dbReference type="InterPro" id="IPR043993">
    <property type="entry name" value="T4SS_pilin"/>
</dbReference>
<sequence>MFSIIQEKINAKLLVLAENPFDSVANFLQQDVVGGMLKLITPIAIVGIIITGLGALLSTDENSKTKFKQGLIWTVAATAVCFLAQGIVTWIQSGIK</sequence>